<proteinExistence type="inferred from homology"/>
<dbReference type="Proteomes" id="UP000243876">
    <property type="component" value="Unassembled WGS sequence"/>
</dbReference>
<accession>A0A0D6EJ76</accession>
<keyword evidence="2" id="KW-0645">Protease</keyword>
<evidence type="ECO:0000313" key="7">
    <source>
        <dbReference type="EMBL" id="CEQ40077.1"/>
    </source>
</evidence>
<keyword evidence="4" id="KW-0378">Hydrolase</keyword>
<keyword evidence="8" id="KW-1185">Reference proteome</keyword>
<name>A0A0D6EJ76_SPOSA</name>
<evidence type="ECO:0000256" key="4">
    <source>
        <dbReference type="ARBA" id="ARBA00022801"/>
    </source>
</evidence>
<dbReference type="GO" id="GO:0070008">
    <property type="term" value="F:serine-type exopeptidase activity"/>
    <property type="evidence" value="ECO:0007669"/>
    <property type="project" value="InterPro"/>
</dbReference>
<dbReference type="PANTHER" id="PTHR11010:SF117">
    <property type="entry name" value="SERINE PROTEASE 16"/>
    <property type="match status" value="1"/>
</dbReference>
<dbReference type="GO" id="GO:0008239">
    <property type="term" value="F:dipeptidyl-peptidase activity"/>
    <property type="evidence" value="ECO:0007669"/>
    <property type="project" value="TreeGrafter"/>
</dbReference>
<evidence type="ECO:0000256" key="3">
    <source>
        <dbReference type="ARBA" id="ARBA00022729"/>
    </source>
</evidence>
<dbReference type="OrthoDB" id="2130629at2759"/>
<evidence type="ECO:0000256" key="6">
    <source>
        <dbReference type="SAM" id="SignalP"/>
    </source>
</evidence>
<evidence type="ECO:0000256" key="5">
    <source>
        <dbReference type="ARBA" id="ARBA00023180"/>
    </source>
</evidence>
<feature type="signal peptide" evidence="6">
    <location>
        <begin position="1"/>
        <end position="17"/>
    </location>
</feature>
<dbReference type="SUPFAM" id="SSF53474">
    <property type="entry name" value="alpha/beta-Hydrolases"/>
    <property type="match status" value="1"/>
</dbReference>
<dbReference type="GO" id="GO:0006508">
    <property type="term" value="P:proteolysis"/>
    <property type="evidence" value="ECO:0007669"/>
    <property type="project" value="UniProtKB-KW"/>
</dbReference>
<reference evidence="8" key="1">
    <citation type="submission" date="2015-02" db="EMBL/GenBank/DDBJ databases">
        <authorList>
            <person name="Gon?alves P."/>
        </authorList>
    </citation>
    <scope>NUCLEOTIDE SEQUENCE [LARGE SCALE GENOMIC DNA]</scope>
</reference>
<dbReference type="InterPro" id="IPR008758">
    <property type="entry name" value="Peptidase_S28"/>
</dbReference>
<evidence type="ECO:0000313" key="8">
    <source>
        <dbReference type="Proteomes" id="UP000243876"/>
    </source>
</evidence>
<dbReference type="EMBL" id="CENE01000005">
    <property type="protein sequence ID" value="CEQ40077.1"/>
    <property type="molecule type" value="Genomic_DNA"/>
</dbReference>
<comment type="similarity">
    <text evidence="1">Belongs to the peptidase S28 family.</text>
</comment>
<feature type="chain" id="PRO_5002303385" evidence="6">
    <location>
        <begin position="18"/>
        <end position="621"/>
    </location>
</feature>
<evidence type="ECO:0000256" key="1">
    <source>
        <dbReference type="ARBA" id="ARBA00011079"/>
    </source>
</evidence>
<gene>
    <name evidence="7" type="primary">SPOSA6832_01659</name>
</gene>
<keyword evidence="3 6" id="KW-0732">Signal</keyword>
<dbReference type="Pfam" id="PF05577">
    <property type="entry name" value="Peptidase_S28"/>
    <property type="match status" value="1"/>
</dbReference>
<evidence type="ECO:0000256" key="2">
    <source>
        <dbReference type="ARBA" id="ARBA00022670"/>
    </source>
</evidence>
<dbReference type="InterPro" id="IPR029058">
    <property type="entry name" value="AB_hydrolase_fold"/>
</dbReference>
<keyword evidence="5" id="KW-0325">Glycoprotein</keyword>
<organism evidence="7 8">
    <name type="scientific">Sporidiobolus salmonicolor</name>
    <name type="common">Yeast-like fungus</name>
    <name type="synonym">Sporobolomyces salmonicolor</name>
    <dbReference type="NCBI Taxonomy" id="5005"/>
    <lineage>
        <taxon>Eukaryota</taxon>
        <taxon>Fungi</taxon>
        <taxon>Dikarya</taxon>
        <taxon>Basidiomycota</taxon>
        <taxon>Pucciniomycotina</taxon>
        <taxon>Microbotryomycetes</taxon>
        <taxon>Sporidiobolales</taxon>
        <taxon>Sporidiobolaceae</taxon>
        <taxon>Sporobolomyces</taxon>
    </lineage>
</organism>
<sequence>MQLLLLILPALASLAAAQLHPVLTSTQLRKDTPALPLGLYRHLRRTEAAAAAAQTSPEPSYLLGLADQLPFSASPPSTVRPSSRRYPAHAFDQLVSHDPLVPPPSPDATFKQRYWYDATFYKPGGPVILLDGGETSGEDRIPFLEKGILRVLSEATGGIGVVLEHRFYGESFPVDTLSTDNLRFLTTLQALEDSNYFAKTVVFPGLEHLNLTAPGTAWIRYGGSYAGAASAFARKLFPDIWWGAIASSAVTTAIVDFSDYYIVSWTCSFSCRPVAHFARPSQPIRQSGPPQCISQLQNHTAAIDSLLALKNSLVTSSLKAYFGLPNVTDDADFVNALSLPLSSWQARNWDPAVGSSTFFRFCDALTNTTTTPSLSIDSPTGSLLSYLLPHWPTNPRKQLAAFSNYASFIKEHVAALCPDGAEQDECFGTDVYEGDGLEEAGWKSWSYQFCTEWGYFIGAPPKGKSTIVSRLLTPEYTGQICKKAFPPGELNRAQTLSLAQTLVTLMLLTTPEVPAEPNVTAINQWGSFDLSHHRLAFIDGSEDPWLYATPHSPRAPNPHRKDTRKKPFKLIPGGVHHWDENGLIPSSAEPYEIQQIHRDEVEFVQSWMRQWKERGRWKIEH</sequence>
<dbReference type="PANTHER" id="PTHR11010">
    <property type="entry name" value="PROTEASE S28 PRO-X CARBOXYPEPTIDASE-RELATED"/>
    <property type="match status" value="1"/>
</dbReference>
<protein>
    <submittedName>
        <fullName evidence="7">SPOSA6832_01659-mRNA-1:cds</fullName>
    </submittedName>
</protein>
<dbReference type="Gene3D" id="3.40.50.1820">
    <property type="entry name" value="alpha/beta hydrolase"/>
    <property type="match status" value="2"/>
</dbReference>
<dbReference type="AlphaFoldDB" id="A0A0D6EJ76"/>